<dbReference type="Gene3D" id="3.40.50.300">
    <property type="entry name" value="P-loop containing nucleotide triphosphate hydrolases"/>
    <property type="match status" value="1"/>
</dbReference>
<dbReference type="RefSeq" id="WP_092962771.1">
    <property type="nucleotide sequence ID" value="NZ_FOSQ01000015.1"/>
</dbReference>
<dbReference type="GO" id="GO:0005886">
    <property type="term" value="C:plasma membrane"/>
    <property type="evidence" value="ECO:0007669"/>
    <property type="project" value="TreeGrafter"/>
</dbReference>
<evidence type="ECO:0000259" key="3">
    <source>
        <dbReference type="PROSITE" id="PS50893"/>
    </source>
</evidence>
<dbReference type="EMBL" id="FOSQ01000015">
    <property type="protein sequence ID" value="SFL03121.1"/>
    <property type="molecule type" value="Genomic_DNA"/>
</dbReference>
<dbReference type="SMART" id="SM00382">
    <property type="entry name" value="AAA"/>
    <property type="match status" value="1"/>
</dbReference>
<evidence type="ECO:0000313" key="5">
    <source>
        <dbReference type="Proteomes" id="UP000199473"/>
    </source>
</evidence>
<dbReference type="PROSITE" id="PS00211">
    <property type="entry name" value="ABC_TRANSPORTER_1"/>
    <property type="match status" value="1"/>
</dbReference>
<accession>A0A1I4EG21</accession>
<keyword evidence="5" id="KW-1185">Reference proteome</keyword>
<name>A0A1I4EG21_9PROT</name>
<feature type="domain" description="ABC transporter" evidence="3">
    <location>
        <begin position="6"/>
        <end position="230"/>
    </location>
</feature>
<keyword evidence="1" id="KW-0547">Nucleotide-binding</keyword>
<dbReference type="Pfam" id="PF00005">
    <property type="entry name" value="ABC_tran"/>
    <property type="match status" value="1"/>
</dbReference>
<dbReference type="InterPro" id="IPR015854">
    <property type="entry name" value="ABC_transpr_LolD-like"/>
</dbReference>
<dbReference type="PANTHER" id="PTHR24220">
    <property type="entry name" value="IMPORT ATP-BINDING PROTEIN"/>
    <property type="match status" value="1"/>
</dbReference>
<evidence type="ECO:0000313" key="4">
    <source>
        <dbReference type="EMBL" id="SFL03121.1"/>
    </source>
</evidence>
<dbReference type="OrthoDB" id="581709at2"/>
<keyword evidence="2 4" id="KW-0067">ATP-binding</keyword>
<dbReference type="AlphaFoldDB" id="A0A1I4EG21"/>
<dbReference type="InterPro" id="IPR003439">
    <property type="entry name" value="ABC_transporter-like_ATP-bd"/>
</dbReference>
<dbReference type="GO" id="GO:0022857">
    <property type="term" value="F:transmembrane transporter activity"/>
    <property type="evidence" value="ECO:0007669"/>
    <property type="project" value="TreeGrafter"/>
</dbReference>
<reference evidence="4 5" key="1">
    <citation type="submission" date="2016-10" db="EMBL/GenBank/DDBJ databases">
        <authorList>
            <person name="de Groot N.N."/>
        </authorList>
    </citation>
    <scope>NUCLEOTIDE SEQUENCE [LARGE SCALE GENOMIC DNA]</scope>
    <source>
        <strain evidence="4 5">DSM 19981</strain>
    </source>
</reference>
<dbReference type="GO" id="GO:0016887">
    <property type="term" value="F:ATP hydrolysis activity"/>
    <property type="evidence" value="ECO:0007669"/>
    <property type="project" value="InterPro"/>
</dbReference>
<proteinExistence type="predicted"/>
<evidence type="ECO:0000256" key="2">
    <source>
        <dbReference type="ARBA" id="ARBA00022840"/>
    </source>
</evidence>
<evidence type="ECO:0000256" key="1">
    <source>
        <dbReference type="ARBA" id="ARBA00022741"/>
    </source>
</evidence>
<dbReference type="Proteomes" id="UP000199473">
    <property type="component" value="Unassembled WGS sequence"/>
</dbReference>
<dbReference type="InterPro" id="IPR027417">
    <property type="entry name" value="P-loop_NTPase"/>
</dbReference>
<organism evidence="4 5">
    <name type="scientific">Falsiroseomonas stagni DSM 19981</name>
    <dbReference type="NCBI Taxonomy" id="1123062"/>
    <lineage>
        <taxon>Bacteria</taxon>
        <taxon>Pseudomonadati</taxon>
        <taxon>Pseudomonadota</taxon>
        <taxon>Alphaproteobacteria</taxon>
        <taxon>Acetobacterales</taxon>
        <taxon>Roseomonadaceae</taxon>
        <taxon>Falsiroseomonas</taxon>
    </lineage>
</organism>
<dbReference type="InterPro" id="IPR003593">
    <property type="entry name" value="AAA+_ATPase"/>
</dbReference>
<dbReference type="PROSITE" id="PS50893">
    <property type="entry name" value="ABC_TRANSPORTER_2"/>
    <property type="match status" value="1"/>
</dbReference>
<dbReference type="STRING" id="1123062.SAMN02745775_11541"/>
<gene>
    <name evidence="4" type="ORF">SAMN02745775_11541</name>
</gene>
<sequence length="230" mass="24383">MKAPLAELRDVSHGFGRGAQRRAVLRGITLDLRAGDFVALTGPSGSGKTTLLTLLGALRVPEEGDLRLLGQDVRGLEAKALGALRRRIGFVFQRHHLLRSLSVLENVEAALHGQPDADRARDRAAALAMLEAVGLGGRGGDSTALLSGGEQQRVAVARALVRRPSLVLADEPTASLDGTSGRAVVTLLAALTRGRDCAVVMGTHDERCLDLVTRRLHMEDGVLKQTEQAA</sequence>
<dbReference type="PANTHER" id="PTHR24220:SF376">
    <property type="entry name" value="ABC TRANSPORTER"/>
    <property type="match status" value="1"/>
</dbReference>
<dbReference type="InterPro" id="IPR017871">
    <property type="entry name" value="ABC_transporter-like_CS"/>
</dbReference>
<dbReference type="GO" id="GO:0005524">
    <property type="term" value="F:ATP binding"/>
    <property type="evidence" value="ECO:0007669"/>
    <property type="project" value="UniProtKB-KW"/>
</dbReference>
<protein>
    <submittedName>
        <fullName evidence="4">Putative ABC transport system ATP-binding protein</fullName>
    </submittedName>
</protein>
<dbReference type="SUPFAM" id="SSF52540">
    <property type="entry name" value="P-loop containing nucleoside triphosphate hydrolases"/>
    <property type="match status" value="1"/>
</dbReference>